<dbReference type="EMBL" id="JBHUML010000005">
    <property type="protein sequence ID" value="MFD2706903.1"/>
    <property type="molecule type" value="Genomic_DNA"/>
</dbReference>
<comment type="caution">
    <text evidence="3">The sequence shown here is derived from an EMBL/GenBank/DDBJ whole genome shotgun (WGS) entry which is preliminary data.</text>
</comment>
<dbReference type="RefSeq" id="WP_380714203.1">
    <property type="nucleotide sequence ID" value="NZ_JBHUML010000005.1"/>
</dbReference>
<keyword evidence="1" id="KW-1133">Transmembrane helix</keyword>
<feature type="domain" description="DUF58" evidence="2">
    <location>
        <begin position="204"/>
        <end position="355"/>
    </location>
</feature>
<name>A0ABW5T5U5_9BACI</name>
<proteinExistence type="predicted"/>
<protein>
    <submittedName>
        <fullName evidence="3">DUF58 domain-containing protein</fullName>
    </submittedName>
</protein>
<dbReference type="Pfam" id="PF01882">
    <property type="entry name" value="DUF58"/>
    <property type="match status" value="1"/>
</dbReference>
<dbReference type="PANTHER" id="PTHR34351:SF2">
    <property type="entry name" value="DUF58 DOMAIN-CONTAINING PROTEIN"/>
    <property type="match status" value="1"/>
</dbReference>
<keyword evidence="1" id="KW-0472">Membrane</keyword>
<evidence type="ECO:0000313" key="4">
    <source>
        <dbReference type="Proteomes" id="UP001597520"/>
    </source>
</evidence>
<keyword evidence="4" id="KW-1185">Reference proteome</keyword>
<organism evidence="3 4">
    <name type="scientific">Salibacterium lacus</name>
    <dbReference type="NCBI Taxonomy" id="1898109"/>
    <lineage>
        <taxon>Bacteria</taxon>
        <taxon>Bacillati</taxon>
        <taxon>Bacillota</taxon>
        <taxon>Bacilli</taxon>
        <taxon>Bacillales</taxon>
        <taxon>Bacillaceae</taxon>
    </lineage>
</organism>
<dbReference type="Proteomes" id="UP001597520">
    <property type="component" value="Unassembled WGS sequence"/>
</dbReference>
<keyword evidence="1" id="KW-0812">Transmembrane</keyword>
<dbReference type="PANTHER" id="PTHR34351">
    <property type="entry name" value="SLR1927 PROTEIN-RELATED"/>
    <property type="match status" value="1"/>
</dbReference>
<evidence type="ECO:0000313" key="3">
    <source>
        <dbReference type="EMBL" id="MFD2706903.1"/>
    </source>
</evidence>
<evidence type="ECO:0000259" key="2">
    <source>
        <dbReference type="Pfam" id="PF01882"/>
    </source>
</evidence>
<evidence type="ECO:0000256" key="1">
    <source>
        <dbReference type="SAM" id="Phobius"/>
    </source>
</evidence>
<sequence>MRPGRIIVKTGKALLLAAVLAVLYAYAMFQGGFVSWFLFYSVLSAVILNALFIAYPLRLLRVTRNVSRTMLSHNESMEVTLHVEKKLPFPFLFLSVEDNVPSGIEGLGQDAGTIFFLSPARSLSHSYEIRGGRRGEYWFSTVMLRAGDLFGFITKEYEVDLSQPVTVLPRLRLLKRWNGLRNENQETTPSAVRMMDQSYSVAGVRDYIPGDKMTSVDWKVSARAGKLVTKEFESQEGQGHLVILDNTMEKGRDALEERIEFAASFTDYCYKKGVPTGLGFSTGEEVLLEEESKRAHFQSIYQELAKLEPGSVSFDEAAFFRQPFHGRSLLYITSAMSVQRMEELQQVLKNRNELVIAFCGRDAMDEQERIRMDKLRGSGAVTTYVWMEDNAFDLTS</sequence>
<dbReference type="InterPro" id="IPR002881">
    <property type="entry name" value="DUF58"/>
</dbReference>
<reference evidence="4" key="1">
    <citation type="journal article" date="2019" name="Int. J. Syst. Evol. Microbiol.">
        <title>The Global Catalogue of Microorganisms (GCM) 10K type strain sequencing project: providing services to taxonomists for standard genome sequencing and annotation.</title>
        <authorList>
            <consortium name="The Broad Institute Genomics Platform"/>
            <consortium name="The Broad Institute Genome Sequencing Center for Infectious Disease"/>
            <person name="Wu L."/>
            <person name="Ma J."/>
        </authorList>
    </citation>
    <scope>NUCLEOTIDE SEQUENCE [LARGE SCALE GENOMIC DNA]</scope>
    <source>
        <strain evidence="4">KCTC 33792</strain>
    </source>
</reference>
<accession>A0ABW5T5U5</accession>
<feature type="transmembrane region" description="Helical" evidence="1">
    <location>
        <begin position="37"/>
        <end position="60"/>
    </location>
</feature>
<gene>
    <name evidence="3" type="ORF">ACFSUB_15685</name>
</gene>